<name>A0AAV2QT82_MEGNR</name>
<dbReference type="EMBL" id="CAXKWB010011034">
    <property type="protein sequence ID" value="CAL4099817.1"/>
    <property type="molecule type" value="Genomic_DNA"/>
</dbReference>
<feature type="signal peptide" evidence="5">
    <location>
        <begin position="1"/>
        <end position="22"/>
    </location>
</feature>
<dbReference type="AlphaFoldDB" id="A0AAV2QT82"/>
<proteinExistence type="predicted"/>
<evidence type="ECO:0000259" key="6">
    <source>
        <dbReference type="SMART" id="SM00039"/>
    </source>
</evidence>
<comment type="caution">
    <text evidence="7">The sequence shown here is derived from an EMBL/GenBank/DDBJ whole genome shotgun (WGS) entry which is preliminary data.</text>
</comment>
<evidence type="ECO:0000256" key="3">
    <source>
        <dbReference type="ARBA" id="ARBA00022702"/>
    </source>
</evidence>
<feature type="compositionally biased region" description="Low complexity" evidence="4">
    <location>
        <begin position="161"/>
        <end position="181"/>
    </location>
</feature>
<dbReference type="GO" id="GO:0005179">
    <property type="term" value="F:hormone activity"/>
    <property type="evidence" value="ECO:0007669"/>
    <property type="project" value="UniProtKB-KW"/>
</dbReference>
<keyword evidence="3" id="KW-0372">Hormone</keyword>
<accession>A0AAV2QT82</accession>
<gene>
    <name evidence="7" type="ORF">MNOR_LOCUS16637</name>
</gene>
<evidence type="ECO:0000256" key="4">
    <source>
        <dbReference type="SAM" id="MobiDB-lite"/>
    </source>
</evidence>
<evidence type="ECO:0000313" key="8">
    <source>
        <dbReference type="Proteomes" id="UP001497623"/>
    </source>
</evidence>
<keyword evidence="8" id="KW-1185">Reference proteome</keyword>
<organism evidence="7 8">
    <name type="scientific">Meganyctiphanes norvegica</name>
    <name type="common">Northern krill</name>
    <name type="synonym">Thysanopoda norvegica</name>
    <dbReference type="NCBI Taxonomy" id="48144"/>
    <lineage>
        <taxon>Eukaryota</taxon>
        <taxon>Metazoa</taxon>
        <taxon>Ecdysozoa</taxon>
        <taxon>Arthropoda</taxon>
        <taxon>Crustacea</taxon>
        <taxon>Multicrustacea</taxon>
        <taxon>Malacostraca</taxon>
        <taxon>Eumalacostraca</taxon>
        <taxon>Eucarida</taxon>
        <taxon>Euphausiacea</taxon>
        <taxon>Euphausiidae</taxon>
        <taxon>Meganyctiphanes</taxon>
    </lineage>
</organism>
<reference evidence="7 8" key="1">
    <citation type="submission" date="2024-05" db="EMBL/GenBank/DDBJ databases">
        <authorList>
            <person name="Wallberg A."/>
        </authorList>
    </citation>
    <scope>NUCLEOTIDE SEQUENCE [LARGE SCALE GENOMIC DNA]</scope>
</reference>
<evidence type="ECO:0000313" key="7">
    <source>
        <dbReference type="EMBL" id="CAL4099817.1"/>
    </source>
</evidence>
<dbReference type="InterPro" id="IPR000187">
    <property type="entry name" value="CRF"/>
</dbReference>
<feature type="domain" description="Corticotropin-releasing factor" evidence="6">
    <location>
        <begin position="204"/>
        <end position="247"/>
    </location>
</feature>
<protein>
    <recommendedName>
        <fullName evidence="6">Corticotropin-releasing factor domain-containing protein</fullName>
    </recommendedName>
</protein>
<dbReference type="GO" id="GO:0005576">
    <property type="term" value="C:extracellular region"/>
    <property type="evidence" value="ECO:0007669"/>
    <property type="project" value="UniProtKB-SubCell"/>
</dbReference>
<comment type="subcellular location">
    <subcellularLocation>
        <location evidence="1">Secreted</location>
    </subcellularLocation>
</comment>
<evidence type="ECO:0000256" key="2">
    <source>
        <dbReference type="ARBA" id="ARBA00022525"/>
    </source>
</evidence>
<keyword evidence="5" id="KW-0732">Signal</keyword>
<dbReference type="SMART" id="SM00039">
    <property type="entry name" value="CRF"/>
    <property type="match status" value="1"/>
</dbReference>
<feature type="region of interest" description="Disordered" evidence="4">
    <location>
        <begin position="151"/>
        <end position="186"/>
    </location>
</feature>
<dbReference type="Proteomes" id="UP001497623">
    <property type="component" value="Unassembled WGS sequence"/>
</dbReference>
<sequence>MVFLCWVLCVCLSVSVWPGCLSLPLHAGRGENLPALDDVTAAHYPAAAHQYLPEDSLYPLQRLPADPHSIVLGVGEAGRDLLRELSSGSDSSADSSFTSGSLMEALQQQGIFGPVDATGADLSGASMGSDYIVDPRFLALLDDLISQQRLSQETVPVDTPSRSSSSSSSSNSIMDSDSMSNTMPFSKRGSWRGLGARYARSRPQGLSLSIDASMKVLREALYLEIARKKQRQHQLRAAHNHQLLQTIGKRDTTRQLQQQSQTN</sequence>
<dbReference type="Pfam" id="PF00473">
    <property type="entry name" value="CRF"/>
    <property type="match status" value="1"/>
</dbReference>
<keyword evidence="2" id="KW-0964">Secreted</keyword>
<evidence type="ECO:0000256" key="5">
    <source>
        <dbReference type="SAM" id="SignalP"/>
    </source>
</evidence>
<feature type="chain" id="PRO_5043943202" description="Corticotropin-releasing factor domain-containing protein" evidence="5">
    <location>
        <begin position="23"/>
        <end position="263"/>
    </location>
</feature>
<evidence type="ECO:0000256" key="1">
    <source>
        <dbReference type="ARBA" id="ARBA00004613"/>
    </source>
</evidence>